<dbReference type="PROSITE" id="PS51464">
    <property type="entry name" value="SIS"/>
    <property type="match status" value="1"/>
</dbReference>
<dbReference type="OrthoDB" id="6590756at2"/>
<dbReference type="SUPFAM" id="SSF46689">
    <property type="entry name" value="Homeodomain-like"/>
    <property type="match status" value="1"/>
</dbReference>
<dbReference type="GO" id="GO:0003700">
    <property type="term" value="F:DNA-binding transcription factor activity"/>
    <property type="evidence" value="ECO:0007669"/>
    <property type="project" value="InterPro"/>
</dbReference>
<dbReference type="PANTHER" id="PTHR30514:SF21">
    <property type="entry name" value="RPIR-FAMILY TRANSCRIPTIONAL REGULATOR"/>
    <property type="match status" value="1"/>
</dbReference>
<dbReference type="SUPFAM" id="SSF53697">
    <property type="entry name" value="SIS domain"/>
    <property type="match status" value="1"/>
</dbReference>
<dbReference type="InterPro" id="IPR046348">
    <property type="entry name" value="SIS_dom_sf"/>
</dbReference>
<organism evidence="6 7">
    <name type="scientific">Clostridium pasteurianum BC1</name>
    <dbReference type="NCBI Taxonomy" id="86416"/>
    <lineage>
        <taxon>Bacteria</taxon>
        <taxon>Bacillati</taxon>
        <taxon>Bacillota</taxon>
        <taxon>Clostridia</taxon>
        <taxon>Eubacteriales</taxon>
        <taxon>Clostridiaceae</taxon>
        <taxon>Clostridium</taxon>
    </lineage>
</organism>
<keyword evidence="7" id="KW-1185">Reference proteome</keyword>
<dbReference type="InterPro" id="IPR047640">
    <property type="entry name" value="RpiR-like"/>
</dbReference>
<sequence>MEFDKLIQNTELTELEKNVLKYIVLNIDNVMKMGVRGVAKANYTSTSTIMRLSKKLGYTGFVDMHYHLLPLVKRNGTHSEDSNDFLTKEQLDLLLKYISEKQINDFLDCLDEKNEKFKFIYATGFSSIAAEYINKKLLVLGKRCILASGTDSASIFENNLDSIGTMFVISKSGETGQVASKVKTAKENKIKVISFTGETDNTISRLADVSFKIQDSNKLDDRNVMPNIFFPNVLLLFEFLIYKAYRRLEGK</sequence>
<dbReference type="eggNOG" id="COG1737">
    <property type="taxonomic scope" value="Bacteria"/>
</dbReference>
<dbReference type="KEGG" id="cpas:Clopa_3685"/>
<dbReference type="PANTHER" id="PTHR30514">
    <property type="entry name" value="GLUCOKINASE"/>
    <property type="match status" value="1"/>
</dbReference>
<gene>
    <name evidence="6" type="ORF">Clopa_3685</name>
</gene>
<dbReference type="InterPro" id="IPR009057">
    <property type="entry name" value="Homeodomain-like_sf"/>
</dbReference>
<dbReference type="PATRIC" id="fig|86416.3.peg.3686"/>
<dbReference type="Gene3D" id="1.10.10.10">
    <property type="entry name" value="Winged helix-like DNA-binding domain superfamily/Winged helix DNA-binding domain"/>
    <property type="match status" value="1"/>
</dbReference>
<dbReference type="InterPro" id="IPR000281">
    <property type="entry name" value="HTH_RpiR"/>
</dbReference>
<dbReference type="Pfam" id="PF01418">
    <property type="entry name" value="HTH_6"/>
    <property type="match status" value="1"/>
</dbReference>
<keyword evidence="1" id="KW-0805">Transcription regulation</keyword>
<evidence type="ECO:0000256" key="2">
    <source>
        <dbReference type="ARBA" id="ARBA00023125"/>
    </source>
</evidence>
<dbReference type="AlphaFoldDB" id="R4KFS9"/>
<evidence type="ECO:0000313" key="6">
    <source>
        <dbReference type="EMBL" id="AGK98465.1"/>
    </source>
</evidence>
<evidence type="ECO:0000256" key="3">
    <source>
        <dbReference type="ARBA" id="ARBA00023163"/>
    </source>
</evidence>
<reference evidence="6 7" key="1">
    <citation type="submission" date="2012-01" db="EMBL/GenBank/DDBJ databases">
        <title>Complete sequence of chromosome of Clostridium pasteurianum BC1.</title>
        <authorList>
            <consortium name="US DOE Joint Genome Institute"/>
            <person name="Lucas S."/>
            <person name="Han J."/>
            <person name="Lapidus A."/>
            <person name="Cheng J.-F."/>
            <person name="Goodwin L."/>
            <person name="Pitluck S."/>
            <person name="Peters L."/>
            <person name="Mikhailova N."/>
            <person name="Teshima H."/>
            <person name="Detter J.C."/>
            <person name="Han C."/>
            <person name="Tapia R."/>
            <person name="Land M."/>
            <person name="Hauser L."/>
            <person name="Kyrpides N."/>
            <person name="Ivanova N."/>
            <person name="Pagani I."/>
            <person name="Dunn J."/>
            <person name="Taghavi S."/>
            <person name="Francis A."/>
            <person name="van der Lelie D."/>
            <person name="Woyke T."/>
        </authorList>
    </citation>
    <scope>NUCLEOTIDE SEQUENCE [LARGE SCALE GENOMIC DNA]</scope>
    <source>
        <strain evidence="6 7">BC1</strain>
    </source>
</reference>
<dbReference type="GO" id="GO:0003677">
    <property type="term" value="F:DNA binding"/>
    <property type="evidence" value="ECO:0007669"/>
    <property type="project" value="UniProtKB-KW"/>
</dbReference>
<name>R4KFS9_CLOPA</name>
<dbReference type="STRING" id="86416.Clopa_3685"/>
<evidence type="ECO:0000259" key="4">
    <source>
        <dbReference type="PROSITE" id="PS51071"/>
    </source>
</evidence>
<dbReference type="RefSeq" id="WP_015616748.1">
    <property type="nucleotide sequence ID" value="NC_021182.1"/>
</dbReference>
<dbReference type="PROSITE" id="PS51071">
    <property type="entry name" value="HTH_RPIR"/>
    <property type="match status" value="1"/>
</dbReference>
<feature type="domain" description="HTH rpiR-type" evidence="4">
    <location>
        <begin position="1"/>
        <end position="75"/>
    </location>
</feature>
<dbReference type="GO" id="GO:0097367">
    <property type="term" value="F:carbohydrate derivative binding"/>
    <property type="evidence" value="ECO:0007669"/>
    <property type="project" value="InterPro"/>
</dbReference>
<feature type="domain" description="SIS" evidence="5">
    <location>
        <begin position="106"/>
        <end position="250"/>
    </location>
</feature>
<dbReference type="Proteomes" id="UP000013523">
    <property type="component" value="Chromosome"/>
</dbReference>
<dbReference type="CDD" id="cd05013">
    <property type="entry name" value="SIS_RpiR"/>
    <property type="match status" value="1"/>
</dbReference>
<dbReference type="Pfam" id="PF01380">
    <property type="entry name" value="SIS"/>
    <property type="match status" value="1"/>
</dbReference>
<proteinExistence type="predicted"/>
<evidence type="ECO:0000259" key="5">
    <source>
        <dbReference type="PROSITE" id="PS51464"/>
    </source>
</evidence>
<accession>R4KFS9</accession>
<dbReference type="InterPro" id="IPR035472">
    <property type="entry name" value="RpiR-like_SIS"/>
</dbReference>
<evidence type="ECO:0000256" key="1">
    <source>
        <dbReference type="ARBA" id="ARBA00023015"/>
    </source>
</evidence>
<keyword evidence="2" id="KW-0238">DNA-binding</keyword>
<dbReference type="Gene3D" id="3.40.50.10490">
    <property type="entry name" value="Glucose-6-phosphate isomerase like protein, domain 1"/>
    <property type="match status" value="1"/>
</dbReference>
<evidence type="ECO:0000313" key="7">
    <source>
        <dbReference type="Proteomes" id="UP000013523"/>
    </source>
</evidence>
<dbReference type="HOGENOM" id="CLU_055769_4_1_9"/>
<dbReference type="EMBL" id="CP003261">
    <property type="protein sequence ID" value="AGK98465.1"/>
    <property type="molecule type" value="Genomic_DNA"/>
</dbReference>
<dbReference type="InterPro" id="IPR036388">
    <property type="entry name" value="WH-like_DNA-bd_sf"/>
</dbReference>
<keyword evidence="3" id="KW-0804">Transcription</keyword>
<dbReference type="GO" id="GO:1901135">
    <property type="term" value="P:carbohydrate derivative metabolic process"/>
    <property type="evidence" value="ECO:0007669"/>
    <property type="project" value="InterPro"/>
</dbReference>
<protein>
    <submittedName>
        <fullName evidence="6">Transcriptional regulator</fullName>
    </submittedName>
</protein>
<dbReference type="InterPro" id="IPR001347">
    <property type="entry name" value="SIS_dom"/>
</dbReference>